<dbReference type="Gene3D" id="1.10.3210.10">
    <property type="entry name" value="Hypothetical protein af1432"/>
    <property type="match status" value="1"/>
</dbReference>
<feature type="domain" description="HD-GYP" evidence="1">
    <location>
        <begin position="13"/>
        <end position="211"/>
    </location>
</feature>
<dbReference type="InterPro" id="IPR003607">
    <property type="entry name" value="HD/PDEase_dom"/>
</dbReference>
<evidence type="ECO:0000259" key="1">
    <source>
        <dbReference type="PROSITE" id="PS51832"/>
    </source>
</evidence>
<dbReference type="PANTHER" id="PTHR43155:SF2">
    <property type="entry name" value="CYCLIC DI-GMP PHOSPHODIESTERASE PA4108"/>
    <property type="match status" value="1"/>
</dbReference>
<dbReference type="Proteomes" id="UP000501076">
    <property type="component" value="Plasmid pFDU301A"/>
</dbReference>
<protein>
    <submittedName>
        <fullName evidence="2">HD domain-containing protein</fullName>
    </submittedName>
</protein>
<dbReference type="EMBL" id="CP045273">
    <property type="protein sequence ID" value="QJX80395.1"/>
    <property type="molecule type" value="Genomic_DNA"/>
</dbReference>
<evidence type="ECO:0000313" key="2">
    <source>
        <dbReference type="EMBL" id="QJX80395.1"/>
    </source>
</evidence>
<dbReference type="PROSITE" id="PS51832">
    <property type="entry name" value="HD_GYP"/>
    <property type="match status" value="1"/>
</dbReference>
<dbReference type="RefSeq" id="WP_171778384.1">
    <property type="nucleotide sequence ID" value="NZ_CP045273.1"/>
</dbReference>
<sequence length="245" mass="28068">MTKEMKNEFTYNLDHSNYSNIPPFTGEMMFLLKNHHYGSFETAVYTAIIGCALEIEHGNTHPLKLKQGYETYLMHDIGKLGMSSEFLNFSGRYKPGMFDEMKKHSEEGSKLLEELGFDVEVYEAVKFHHSNFKGGGYPDSKKEEAIPFHSRVIRIADSVNAFLTKFCEKEGGSGVFEDLDKWTGDWYDPNLITSFESLHNKVMDACKKLGVSDPSQTVYMERLVHLYSDSLPLKSVEEVEQHYSL</sequence>
<dbReference type="InterPro" id="IPR037522">
    <property type="entry name" value="HD_GYP_dom"/>
</dbReference>
<keyword evidence="2" id="KW-0614">Plasmid</keyword>
<geneLocation type="plasmid" evidence="3">
    <name>pfdu301a</name>
</geneLocation>
<proteinExistence type="predicted"/>
<dbReference type="AlphaFoldDB" id="A0A6M6E9Y1"/>
<dbReference type="CDD" id="cd00077">
    <property type="entry name" value="HDc"/>
    <property type="match status" value="1"/>
</dbReference>
<accession>A0A6M6E9Y1</accession>
<evidence type="ECO:0000313" key="3">
    <source>
        <dbReference type="Proteomes" id="UP000501076"/>
    </source>
</evidence>
<gene>
    <name evidence="2" type="ORF">FDZ14_30375</name>
</gene>
<dbReference type="SUPFAM" id="SSF109604">
    <property type="entry name" value="HD-domain/PDEase-like"/>
    <property type="match status" value="1"/>
</dbReference>
<name>A0A6M6E9Y1_PRIMG</name>
<dbReference type="PANTHER" id="PTHR43155">
    <property type="entry name" value="CYCLIC DI-GMP PHOSPHODIESTERASE PA4108-RELATED"/>
    <property type="match status" value="1"/>
</dbReference>
<reference evidence="2 3" key="1">
    <citation type="submission" date="2019-10" db="EMBL/GenBank/DDBJ databases">
        <title>Complete genome sequences for adaption low water activity.</title>
        <authorList>
            <person name="Zhao L."/>
            <person name="Zhong J."/>
        </authorList>
    </citation>
    <scope>NUCLEOTIDE SEQUENCE [LARGE SCALE GENOMIC DNA]</scope>
    <source>
        <strain evidence="2 3">FDU301</strain>
        <plasmid evidence="3">pfdu301a</plasmid>
    </source>
</reference>
<dbReference type="Pfam" id="PF13487">
    <property type="entry name" value="HD_5"/>
    <property type="match status" value="1"/>
</dbReference>
<organism evidence="2 3">
    <name type="scientific">Priestia megaterium</name>
    <name type="common">Bacillus megaterium</name>
    <dbReference type="NCBI Taxonomy" id="1404"/>
    <lineage>
        <taxon>Bacteria</taxon>
        <taxon>Bacillati</taxon>
        <taxon>Bacillota</taxon>
        <taxon>Bacilli</taxon>
        <taxon>Bacillales</taxon>
        <taxon>Bacillaceae</taxon>
        <taxon>Priestia</taxon>
    </lineage>
</organism>